<reference evidence="1" key="1">
    <citation type="submission" date="2023-03" db="EMBL/GenBank/DDBJ databases">
        <title>Andean soil-derived lignocellulolytic bacterial consortium as a source of novel taxa and putative plastic-active enzymes.</title>
        <authorList>
            <person name="Diaz-Garcia L."/>
            <person name="Chuvochina M."/>
            <person name="Feuerriegel G."/>
            <person name="Bunk B."/>
            <person name="Sproer C."/>
            <person name="Streit W.R."/>
            <person name="Rodriguez L.M."/>
            <person name="Overmann J."/>
            <person name="Jimenez D.J."/>
        </authorList>
    </citation>
    <scope>NUCLEOTIDE SEQUENCE</scope>
    <source>
        <strain evidence="1">MAG 4196</strain>
    </source>
</reference>
<gene>
    <name evidence="1" type="ORF">P0Y65_13925</name>
</gene>
<sequence>MLPTFSRIVNRRETLNRQRIDALIGRAFPLYNKIDKHRQFEGTGSHMIRHDHTEDISEVSKASAEFVFRRTTLAKFTLQKVDETLHDLASQMAGEFVKLLVRKLDETTEGTGQVVDGGGRKFDGDLLLQSLETVEWSFDPFGNWRPPEFFGGADVEGAFREVLMDTNLRRRFEVLYARKYHDHLHREADRVLVG</sequence>
<accession>A0AAJ5VSE5</accession>
<protein>
    <submittedName>
        <fullName evidence="1">Uncharacterized protein</fullName>
    </submittedName>
</protein>
<evidence type="ECO:0000313" key="2">
    <source>
        <dbReference type="Proteomes" id="UP001217476"/>
    </source>
</evidence>
<organism evidence="1 2">
    <name type="scientific">Candidatus Devosia phytovorans</name>
    <dbReference type="NCBI Taxonomy" id="3121372"/>
    <lineage>
        <taxon>Bacteria</taxon>
        <taxon>Pseudomonadati</taxon>
        <taxon>Pseudomonadota</taxon>
        <taxon>Alphaproteobacteria</taxon>
        <taxon>Hyphomicrobiales</taxon>
        <taxon>Devosiaceae</taxon>
        <taxon>Devosia</taxon>
    </lineage>
</organism>
<name>A0AAJ5VSE5_9HYPH</name>
<evidence type="ECO:0000313" key="1">
    <source>
        <dbReference type="EMBL" id="WEK03286.1"/>
    </source>
</evidence>
<proteinExistence type="predicted"/>
<dbReference type="Proteomes" id="UP001217476">
    <property type="component" value="Chromosome"/>
</dbReference>
<dbReference type="EMBL" id="CP119312">
    <property type="protein sequence ID" value="WEK03286.1"/>
    <property type="molecule type" value="Genomic_DNA"/>
</dbReference>
<dbReference type="AlphaFoldDB" id="A0AAJ5VSE5"/>